<name>A0ABV0S6M0_9TELE</name>
<evidence type="ECO:0000313" key="6">
    <source>
        <dbReference type="Proteomes" id="UP001434883"/>
    </source>
</evidence>
<sequence length="141" mass="16071">MYPESFKPLMCHEPPALTSEIMDQLFNIRLSSVGSTKRSAEERVVLFWRYYLQNVEEEEEGPSKLAKMLGFSTGATVITPVRFSPQPSIEFLHEQSVSPSRRLPMANTCINCLKLPLLETYDQFKESMDFALGNTQGFGRE</sequence>
<gene>
    <name evidence="5" type="ORF">XENOCAPTIV_011153</name>
</gene>
<dbReference type="Gene3D" id="3.30.2410.10">
    <property type="entry name" value="Hect, E3 ligase catalytic domain"/>
    <property type="match status" value="1"/>
</dbReference>
<keyword evidence="1" id="KW-0808">Transferase</keyword>
<protein>
    <recommendedName>
        <fullName evidence="4">HECT domain-containing protein</fullName>
    </recommendedName>
</protein>
<feature type="active site" description="Glycyl thioester intermediate" evidence="3">
    <location>
        <position position="109"/>
    </location>
</feature>
<proteinExistence type="predicted"/>
<dbReference type="SUPFAM" id="SSF56204">
    <property type="entry name" value="Hect, E3 ligase catalytic domain"/>
    <property type="match status" value="1"/>
</dbReference>
<evidence type="ECO:0000256" key="2">
    <source>
        <dbReference type="ARBA" id="ARBA00022786"/>
    </source>
</evidence>
<evidence type="ECO:0000259" key="4">
    <source>
        <dbReference type="PROSITE" id="PS50237"/>
    </source>
</evidence>
<feature type="domain" description="HECT" evidence="4">
    <location>
        <begin position="67"/>
        <end position="141"/>
    </location>
</feature>
<keyword evidence="2 3" id="KW-0833">Ubl conjugation pathway</keyword>
<reference evidence="5 6" key="1">
    <citation type="submission" date="2021-06" db="EMBL/GenBank/DDBJ databases">
        <authorList>
            <person name="Palmer J.M."/>
        </authorList>
    </citation>
    <scope>NUCLEOTIDE SEQUENCE [LARGE SCALE GENOMIC DNA]</scope>
    <source>
        <strain evidence="5 6">XC_2019</strain>
        <tissue evidence="5">Muscle</tissue>
    </source>
</reference>
<organism evidence="5 6">
    <name type="scientific">Xenoophorus captivus</name>
    <dbReference type="NCBI Taxonomy" id="1517983"/>
    <lineage>
        <taxon>Eukaryota</taxon>
        <taxon>Metazoa</taxon>
        <taxon>Chordata</taxon>
        <taxon>Craniata</taxon>
        <taxon>Vertebrata</taxon>
        <taxon>Euteleostomi</taxon>
        <taxon>Actinopterygii</taxon>
        <taxon>Neopterygii</taxon>
        <taxon>Teleostei</taxon>
        <taxon>Neoteleostei</taxon>
        <taxon>Acanthomorphata</taxon>
        <taxon>Ovalentaria</taxon>
        <taxon>Atherinomorphae</taxon>
        <taxon>Cyprinodontiformes</taxon>
        <taxon>Goodeidae</taxon>
        <taxon>Xenoophorus</taxon>
    </lineage>
</organism>
<dbReference type="Proteomes" id="UP001434883">
    <property type="component" value="Unassembled WGS sequence"/>
</dbReference>
<dbReference type="EMBL" id="JAHRIN010069616">
    <property type="protein sequence ID" value="MEQ2216129.1"/>
    <property type="molecule type" value="Genomic_DNA"/>
</dbReference>
<dbReference type="Pfam" id="PF00632">
    <property type="entry name" value="HECT"/>
    <property type="match status" value="1"/>
</dbReference>
<keyword evidence="6" id="KW-1185">Reference proteome</keyword>
<evidence type="ECO:0000256" key="1">
    <source>
        <dbReference type="ARBA" id="ARBA00022679"/>
    </source>
</evidence>
<dbReference type="InterPro" id="IPR035983">
    <property type="entry name" value="Hect_E3_ubiquitin_ligase"/>
</dbReference>
<dbReference type="InterPro" id="IPR000569">
    <property type="entry name" value="HECT_dom"/>
</dbReference>
<accession>A0ABV0S6M0</accession>
<comment type="caution">
    <text evidence="5">The sequence shown here is derived from an EMBL/GenBank/DDBJ whole genome shotgun (WGS) entry which is preliminary data.</text>
</comment>
<evidence type="ECO:0000313" key="5">
    <source>
        <dbReference type="EMBL" id="MEQ2216129.1"/>
    </source>
</evidence>
<evidence type="ECO:0000256" key="3">
    <source>
        <dbReference type="PROSITE-ProRule" id="PRU00104"/>
    </source>
</evidence>
<dbReference type="PROSITE" id="PS50237">
    <property type="entry name" value="HECT"/>
    <property type="match status" value="1"/>
</dbReference>